<dbReference type="EC" id="3.2.2.27" evidence="3"/>
<gene>
    <name evidence="14" type="ORF">METZ01_LOCUS35009</name>
</gene>
<keyword evidence="10" id="KW-0411">Iron-sulfur</keyword>
<keyword evidence="5" id="KW-0004">4Fe-4S</keyword>
<protein>
    <recommendedName>
        <fullName evidence="4">Type-4 uracil-DNA glycosylase</fullName>
        <ecNumber evidence="3">3.2.2.27</ecNumber>
    </recommendedName>
</protein>
<accession>A0A381QS19</accession>
<dbReference type="Gene3D" id="3.40.470.10">
    <property type="entry name" value="Uracil-DNA glycosylase-like domain"/>
    <property type="match status" value="1"/>
</dbReference>
<dbReference type="InterPro" id="IPR036895">
    <property type="entry name" value="Uracil-DNA_glycosylase-like_sf"/>
</dbReference>
<keyword evidence="9" id="KW-0408">Iron</keyword>
<feature type="domain" description="Uracil-DNA glycosylase-like" evidence="13">
    <location>
        <begin position="73"/>
        <end position="221"/>
    </location>
</feature>
<dbReference type="GO" id="GO:0004844">
    <property type="term" value="F:uracil DNA N-glycosylase activity"/>
    <property type="evidence" value="ECO:0007669"/>
    <property type="project" value="UniProtKB-EC"/>
</dbReference>
<reference evidence="14" key="1">
    <citation type="submission" date="2018-05" db="EMBL/GenBank/DDBJ databases">
        <authorList>
            <person name="Lanie J.A."/>
            <person name="Ng W.-L."/>
            <person name="Kazmierczak K.M."/>
            <person name="Andrzejewski T.M."/>
            <person name="Davidsen T.M."/>
            <person name="Wayne K.J."/>
            <person name="Tettelin H."/>
            <person name="Glass J.I."/>
            <person name="Rusch D."/>
            <person name="Podicherti R."/>
            <person name="Tsui H.-C.T."/>
            <person name="Winkler M.E."/>
        </authorList>
    </citation>
    <scope>NUCLEOTIDE SEQUENCE</scope>
</reference>
<evidence type="ECO:0000256" key="6">
    <source>
        <dbReference type="ARBA" id="ARBA00022723"/>
    </source>
</evidence>
<evidence type="ECO:0000259" key="13">
    <source>
        <dbReference type="SMART" id="SM00986"/>
    </source>
</evidence>
<evidence type="ECO:0000256" key="1">
    <source>
        <dbReference type="ARBA" id="ARBA00001400"/>
    </source>
</evidence>
<dbReference type="InterPro" id="IPR005122">
    <property type="entry name" value="Uracil-DNA_glycosylase-like"/>
</dbReference>
<evidence type="ECO:0000256" key="5">
    <source>
        <dbReference type="ARBA" id="ARBA00022485"/>
    </source>
</evidence>
<dbReference type="EMBL" id="UINC01001494">
    <property type="protein sequence ID" value="SUZ82155.1"/>
    <property type="molecule type" value="Genomic_DNA"/>
</dbReference>
<sequence length="230" mass="25273">MTREEALRIVSTFREQPPSSDSSSSVSRQDTAVQSKQPILPSPELPKSYKDLRNHALACTRCGLAENRKSVVFSDGVEDASVMVVGEAPGANEDDTGIPFVGAAGKFLDLLLATVDLSRERNTYICNVLKCRPPGNRDPRPDEIKSCSPFLTRQIQLIQPEALLAVGSFAGRLLTGQEKTALGRIRGEVHSYQGVPLIVTYHPAALLRNPKWTFAFWEDLQLLRQVLNSG</sequence>
<evidence type="ECO:0000256" key="10">
    <source>
        <dbReference type="ARBA" id="ARBA00023014"/>
    </source>
</evidence>
<dbReference type="PANTHER" id="PTHR33693">
    <property type="entry name" value="TYPE-5 URACIL-DNA GLYCOSYLASE"/>
    <property type="match status" value="1"/>
</dbReference>
<keyword evidence="7" id="KW-0227">DNA damage</keyword>
<dbReference type="PANTHER" id="PTHR33693:SF1">
    <property type="entry name" value="TYPE-4 URACIL-DNA GLYCOSYLASE"/>
    <property type="match status" value="1"/>
</dbReference>
<evidence type="ECO:0000256" key="2">
    <source>
        <dbReference type="ARBA" id="ARBA00006521"/>
    </source>
</evidence>
<dbReference type="GO" id="GO:0006281">
    <property type="term" value="P:DNA repair"/>
    <property type="evidence" value="ECO:0007669"/>
    <property type="project" value="UniProtKB-KW"/>
</dbReference>
<dbReference type="NCBIfam" id="TIGR00758">
    <property type="entry name" value="UDG_fam4"/>
    <property type="match status" value="1"/>
</dbReference>
<dbReference type="InterPro" id="IPR051536">
    <property type="entry name" value="UDG_Type-4/5"/>
</dbReference>
<organism evidence="14">
    <name type="scientific">marine metagenome</name>
    <dbReference type="NCBI Taxonomy" id="408172"/>
    <lineage>
        <taxon>unclassified sequences</taxon>
        <taxon>metagenomes</taxon>
        <taxon>ecological metagenomes</taxon>
    </lineage>
</organism>
<proteinExistence type="inferred from homology"/>
<keyword evidence="8" id="KW-0378">Hydrolase</keyword>
<dbReference type="SMART" id="SM00986">
    <property type="entry name" value="UDG"/>
    <property type="match status" value="1"/>
</dbReference>
<dbReference type="CDD" id="cd10030">
    <property type="entry name" value="UDG-F4_TTUDGA_SPO1dp_like"/>
    <property type="match status" value="1"/>
</dbReference>
<evidence type="ECO:0000256" key="7">
    <source>
        <dbReference type="ARBA" id="ARBA00022763"/>
    </source>
</evidence>
<dbReference type="AlphaFoldDB" id="A0A381QS19"/>
<evidence type="ECO:0000256" key="4">
    <source>
        <dbReference type="ARBA" id="ARBA00019403"/>
    </source>
</evidence>
<keyword evidence="6" id="KW-0479">Metal-binding</keyword>
<dbReference type="GO" id="GO:0046872">
    <property type="term" value="F:metal ion binding"/>
    <property type="evidence" value="ECO:0007669"/>
    <property type="project" value="UniProtKB-KW"/>
</dbReference>
<feature type="compositionally biased region" description="Polar residues" evidence="12">
    <location>
        <begin position="28"/>
        <end position="37"/>
    </location>
</feature>
<dbReference type="SMART" id="SM00987">
    <property type="entry name" value="UreE_C"/>
    <property type="match status" value="1"/>
</dbReference>
<evidence type="ECO:0000256" key="3">
    <source>
        <dbReference type="ARBA" id="ARBA00012030"/>
    </source>
</evidence>
<comment type="similarity">
    <text evidence="2">Belongs to the uracil-DNA glycosylase (UDG) superfamily. Type 4 (UDGa) family.</text>
</comment>
<dbReference type="InterPro" id="IPR005273">
    <property type="entry name" value="Ura-DNA_glyco_family4"/>
</dbReference>
<dbReference type="SUPFAM" id="SSF52141">
    <property type="entry name" value="Uracil-DNA glycosylase-like"/>
    <property type="match status" value="1"/>
</dbReference>
<dbReference type="Pfam" id="PF03167">
    <property type="entry name" value="UDG"/>
    <property type="match status" value="1"/>
</dbReference>
<evidence type="ECO:0000256" key="8">
    <source>
        <dbReference type="ARBA" id="ARBA00022801"/>
    </source>
</evidence>
<keyword evidence="11" id="KW-0234">DNA repair</keyword>
<evidence type="ECO:0000313" key="14">
    <source>
        <dbReference type="EMBL" id="SUZ82155.1"/>
    </source>
</evidence>
<comment type="catalytic activity">
    <reaction evidence="1">
        <text>Hydrolyzes single-stranded DNA or mismatched double-stranded DNA and polynucleotides, releasing free uracil.</text>
        <dbReference type="EC" id="3.2.2.27"/>
    </reaction>
</comment>
<evidence type="ECO:0000256" key="9">
    <source>
        <dbReference type="ARBA" id="ARBA00023004"/>
    </source>
</evidence>
<evidence type="ECO:0000256" key="12">
    <source>
        <dbReference type="SAM" id="MobiDB-lite"/>
    </source>
</evidence>
<name>A0A381QS19_9ZZZZ</name>
<feature type="region of interest" description="Disordered" evidence="12">
    <location>
        <begin position="1"/>
        <end position="47"/>
    </location>
</feature>
<evidence type="ECO:0000256" key="11">
    <source>
        <dbReference type="ARBA" id="ARBA00023204"/>
    </source>
</evidence>
<dbReference type="GO" id="GO:0051539">
    <property type="term" value="F:4 iron, 4 sulfur cluster binding"/>
    <property type="evidence" value="ECO:0007669"/>
    <property type="project" value="UniProtKB-KW"/>
</dbReference>